<evidence type="ECO:0000313" key="3">
    <source>
        <dbReference type="Proteomes" id="UP000322000"/>
    </source>
</evidence>
<feature type="chain" id="PRO_5028890964" evidence="2">
    <location>
        <begin position="19"/>
        <end position="191"/>
    </location>
</feature>
<dbReference type="Proteomes" id="UP000322000">
    <property type="component" value="Chromosome 1"/>
</dbReference>
<keyword evidence="3" id="KW-1185">Reference proteome</keyword>
<evidence type="ECO:0000256" key="1">
    <source>
        <dbReference type="SAM" id="MobiDB-lite"/>
    </source>
</evidence>
<accession>A0A7E5VBB8</accession>
<dbReference type="GeneID" id="113492317"/>
<feature type="signal peptide" evidence="2">
    <location>
        <begin position="1"/>
        <end position="18"/>
    </location>
</feature>
<dbReference type="KEGG" id="tnl:113492317"/>
<evidence type="ECO:0000256" key="2">
    <source>
        <dbReference type="SAM" id="SignalP"/>
    </source>
</evidence>
<dbReference type="InParanoid" id="A0A7E5VBB8"/>
<sequence length="191" mass="21368">MALPLLLLLLMKFVDIQGRTEVGAEFGFQPDNMTHFDVYASALSKAHYNPWVCSYRTEPGYKCLSCHKALHCYPSNFALLVQCAGLFPYCRNGYCSRFKTEGCVEESDNAHAVNTHSTMPPYVSTSKPTSPKQNSTEEMNAPVSESTNVIEITSESQNVTEIIREEIDSVSVTETTKPEIRLGTYARRSNH</sequence>
<organism evidence="3 4">
    <name type="scientific">Trichoplusia ni</name>
    <name type="common">Cabbage looper</name>
    <dbReference type="NCBI Taxonomy" id="7111"/>
    <lineage>
        <taxon>Eukaryota</taxon>
        <taxon>Metazoa</taxon>
        <taxon>Ecdysozoa</taxon>
        <taxon>Arthropoda</taxon>
        <taxon>Hexapoda</taxon>
        <taxon>Insecta</taxon>
        <taxon>Pterygota</taxon>
        <taxon>Neoptera</taxon>
        <taxon>Endopterygota</taxon>
        <taxon>Lepidoptera</taxon>
        <taxon>Glossata</taxon>
        <taxon>Ditrysia</taxon>
        <taxon>Noctuoidea</taxon>
        <taxon>Noctuidae</taxon>
        <taxon>Plusiinae</taxon>
        <taxon>Trichoplusia</taxon>
    </lineage>
</organism>
<gene>
    <name evidence="4" type="primary">LOC113492317</name>
</gene>
<dbReference type="AlphaFoldDB" id="A0A7E5VBB8"/>
<name>A0A7E5VBB8_TRINI</name>
<dbReference type="OrthoDB" id="6342160at2759"/>
<dbReference type="RefSeq" id="XP_026725570.1">
    <property type="nucleotide sequence ID" value="XM_026869769.1"/>
</dbReference>
<evidence type="ECO:0000313" key="4">
    <source>
        <dbReference type="RefSeq" id="XP_026725570.1"/>
    </source>
</evidence>
<protein>
    <submittedName>
        <fullName evidence="4">Uncharacterized protein LOC113492317</fullName>
    </submittedName>
</protein>
<reference evidence="4" key="1">
    <citation type="submission" date="2025-08" db="UniProtKB">
        <authorList>
            <consortium name="RefSeq"/>
        </authorList>
    </citation>
    <scope>IDENTIFICATION</scope>
</reference>
<feature type="region of interest" description="Disordered" evidence="1">
    <location>
        <begin position="114"/>
        <end position="144"/>
    </location>
</feature>
<keyword evidence="2" id="KW-0732">Signal</keyword>
<proteinExistence type="predicted"/>